<accession>A0AAV7R170</accession>
<comment type="catalytic activity">
    <reaction evidence="3">
        <text>O-phospho-L-seryl-[protein] + H2O = L-seryl-[protein] + phosphate</text>
        <dbReference type="Rhea" id="RHEA:20629"/>
        <dbReference type="Rhea" id="RHEA-COMP:9863"/>
        <dbReference type="Rhea" id="RHEA-COMP:11604"/>
        <dbReference type="ChEBI" id="CHEBI:15377"/>
        <dbReference type="ChEBI" id="CHEBI:29999"/>
        <dbReference type="ChEBI" id="CHEBI:43474"/>
        <dbReference type="ChEBI" id="CHEBI:83421"/>
        <dbReference type="EC" id="3.1.3.16"/>
    </reaction>
</comment>
<dbReference type="InterPro" id="IPR029021">
    <property type="entry name" value="Prot-tyrosine_phosphatase-like"/>
</dbReference>
<organism evidence="6 7">
    <name type="scientific">Pleurodeles waltl</name>
    <name type="common">Iberian ribbed newt</name>
    <dbReference type="NCBI Taxonomy" id="8319"/>
    <lineage>
        <taxon>Eukaryota</taxon>
        <taxon>Metazoa</taxon>
        <taxon>Chordata</taxon>
        <taxon>Craniata</taxon>
        <taxon>Vertebrata</taxon>
        <taxon>Euteleostomi</taxon>
        <taxon>Amphibia</taxon>
        <taxon>Batrachia</taxon>
        <taxon>Caudata</taxon>
        <taxon>Salamandroidea</taxon>
        <taxon>Salamandridae</taxon>
        <taxon>Pleurodelinae</taxon>
        <taxon>Pleurodeles</taxon>
    </lineage>
</organism>
<feature type="domain" description="Tyrosine-protein phosphatase" evidence="4">
    <location>
        <begin position="28"/>
        <end position="176"/>
    </location>
</feature>
<comment type="caution">
    <text evidence="6">The sequence shown here is derived from an EMBL/GenBank/DDBJ whole genome shotgun (WGS) entry which is preliminary data.</text>
</comment>
<comment type="catalytic activity">
    <reaction evidence="3">
        <text>O-phospho-L-tyrosyl-[protein] + H2O = L-tyrosyl-[protein] + phosphate</text>
        <dbReference type="Rhea" id="RHEA:10684"/>
        <dbReference type="Rhea" id="RHEA-COMP:10136"/>
        <dbReference type="Rhea" id="RHEA-COMP:20101"/>
        <dbReference type="ChEBI" id="CHEBI:15377"/>
        <dbReference type="ChEBI" id="CHEBI:43474"/>
        <dbReference type="ChEBI" id="CHEBI:46858"/>
        <dbReference type="ChEBI" id="CHEBI:61978"/>
        <dbReference type="EC" id="3.1.3.48"/>
    </reaction>
</comment>
<evidence type="ECO:0000313" key="6">
    <source>
        <dbReference type="EMBL" id="KAJ1144448.1"/>
    </source>
</evidence>
<evidence type="ECO:0000259" key="5">
    <source>
        <dbReference type="PROSITE" id="PS50056"/>
    </source>
</evidence>
<proteinExistence type="inferred from homology"/>
<dbReference type="InterPro" id="IPR000340">
    <property type="entry name" value="Dual-sp_phosphatase_cat-dom"/>
</dbReference>
<dbReference type="GO" id="GO:0008138">
    <property type="term" value="F:protein tyrosine/serine/threonine phosphatase activity"/>
    <property type="evidence" value="ECO:0007669"/>
    <property type="project" value="UniProtKB-UniRule"/>
</dbReference>
<dbReference type="PRINTS" id="PR01909">
    <property type="entry name" value="ADSPHPHTASEA"/>
</dbReference>
<feature type="active site" description="Phosphocysteine intermediate" evidence="2">
    <location>
        <position position="121"/>
    </location>
</feature>
<dbReference type="EC" id="3.1.3.48" evidence="3"/>
<protein>
    <recommendedName>
        <fullName evidence="3">Dual specificity protein phosphatase</fullName>
        <ecNumber evidence="3">3.1.3.16</ecNumber>
        <ecNumber evidence="3">3.1.3.48</ecNumber>
    </recommendedName>
</protein>
<dbReference type="GO" id="GO:0043409">
    <property type="term" value="P:negative regulation of MAPK cascade"/>
    <property type="evidence" value="ECO:0007669"/>
    <property type="project" value="TreeGrafter"/>
</dbReference>
<dbReference type="PROSITE" id="PS50056">
    <property type="entry name" value="TYR_PHOSPHATASE_2"/>
    <property type="match status" value="1"/>
</dbReference>
<dbReference type="PROSITE" id="PS50054">
    <property type="entry name" value="TYR_PHOSPHATASE_DUAL"/>
    <property type="match status" value="1"/>
</dbReference>
<dbReference type="PANTHER" id="PTHR45682">
    <property type="entry name" value="AGAP008228-PA"/>
    <property type="match status" value="1"/>
</dbReference>
<dbReference type="GO" id="GO:0004725">
    <property type="term" value="F:protein tyrosine phosphatase activity"/>
    <property type="evidence" value="ECO:0007669"/>
    <property type="project" value="UniProtKB-EC"/>
</dbReference>
<dbReference type="Proteomes" id="UP001066276">
    <property type="component" value="Chromosome 6"/>
</dbReference>
<dbReference type="AlphaFoldDB" id="A0AAV7R170"/>
<keyword evidence="3" id="KW-0904">Protein phosphatase</keyword>
<dbReference type="GO" id="GO:0033549">
    <property type="term" value="F:MAP kinase phosphatase activity"/>
    <property type="evidence" value="ECO:0007669"/>
    <property type="project" value="TreeGrafter"/>
</dbReference>
<evidence type="ECO:0000259" key="4">
    <source>
        <dbReference type="PROSITE" id="PS50054"/>
    </source>
</evidence>
<dbReference type="GO" id="GO:0004722">
    <property type="term" value="F:protein serine/threonine phosphatase activity"/>
    <property type="evidence" value="ECO:0007669"/>
    <property type="project" value="UniProtKB-EC"/>
</dbReference>
<dbReference type="Gene3D" id="3.90.190.10">
    <property type="entry name" value="Protein tyrosine phosphatase superfamily"/>
    <property type="match status" value="1"/>
</dbReference>
<dbReference type="InterPro" id="IPR020405">
    <property type="entry name" value="Atypical_DUSP_subfamA"/>
</dbReference>
<comment type="catalytic activity">
    <reaction evidence="3">
        <text>O-phospho-L-threonyl-[protein] + H2O = L-threonyl-[protein] + phosphate</text>
        <dbReference type="Rhea" id="RHEA:47004"/>
        <dbReference type="Rhea" id="RHEA-COMP:11060"/>
        <dbReference type="Rhea" id="RHEA-COMP:11605"/>
        <dbReference type="ChEBI" id="CHEBI:15377"/>
        <dbReference type="ChEBI" id="CHEBI:30013"/>
        <dbReference type="ChEBI" id="CHEBI:43474"/>
        <dbReference type="ChEBI" id="CHEBI:61977"/>
        <dbReference type="EC" id="3.1.3.16"/>
    </reaction>
</comment>
<comment type="function">
    <text evidence="3">Dual specificity phosphatase able to dephosphorylate phosphotyrosine, phosphoserine and phosphothreonine residues, with a preference for phosphotyrosine as a substrate.</text>
</comment>
<dbReference type="InterPro" id="IPR000387">
    <property type="entry name" value="Tyr_Pase_dom"/>
</dbReference>
<dbReference type="SMART" id="SM00195">
    <property type="entry name" value="DSPc"/>
    <property type="match status" value="1"/>
</dbReference>
<gene>
    <name evidence="6" type="ORF">NDU88_010747</name>
</gene>
<keyword evidence="7" id="KW-1185">Reference proteome</keyword>
<evidence type="ECO:0000256" key="3">
    <source>
        <dbReference type="RuleBase" id="RU366038"/>
    </source>
</evidence>
<dbReference type="SUPFAM" id="SSF52799">
    <property type="entry name" value="(Phosphotyrosine protein) phosphatases II"/>
    <property type="match status" value="1"/>
</dbReference>
<evidence type="ECO:0000313" key="7">
    <source>
        <dbReference type="Proteomes" id="UP001066276"/>
    </source>
</evidence>
<evidence type="ECO:0000256" key="2">
    <source>
        <dbReference type="PIRSR" id="PIRSR620405-1"/>
    </source>
</evidence>
<dbReference type="EC" id="3.1.3.16" evidence="3"/>
<dbReference type="PRINTS" id="PR01908">
    <property type="entry name" value="ADSPHPHTASE"/>
</dbReference>
<sequence>MRRSDSHVTPPIYELLRILQSKGGYPNQEDQIWQNLYLGDEHAATDKENLERLGITHILNAADGINNVNTGAYFYKDMHIAYYGVQALDESRFNMYAYFYPAAKFIKHGLNSPGGKVLVHCAMGISRAPTLVLAFLMIYADMTLVEALETVLAKRPIYPNKGFLSQLRELDMKLAQERAGDSSPEP</sequence>
<reference evidence="6" key="1">
    <citation type="journal article" date="2022" name="bioRxiv">
        <title>Sequencing and chromosome-scale assembly of the giantPleurodeles waltlgenome.</title>
        <authorList>
            <person name="Brown T."/>
            <person name="Elewa A."/>
            <person name="Iarovenko S."/>
            <person name="Subramanian E."/>
            <person name="Araus A.J."/>
            <person name="Petzold A."/>
            <person name="Susuki M."/>
            <person name="Suzuki K.-i.T."/>
            <person name="Hayashi T."/>
            <person name="Toyoda A."/>
            <person name="Oliveira C."/>
            <person name="Osipova E."/>
            <person name="Leigh N.D."/>
            <person name="Simon A."/>
            <person name="Yun M.H."/>
        </authorList>
    </citation>
    <scope>NUCLEOTIDE SEQUENCE</scope>
    <source>
        <strain evidence="6">20211129_DDA</strain>
        <tissue evidence="6">Liver</tissue>
    </source>
</reference>
<name>A0AAV7R170_PLEWA</name>
<keyword evidence="3" id="KW-0378">Hydrolase</keyword>
<dbReference type="PANTHER" id="PTHR45682:SF2">
    <property type="entry name" value="DUAL SPECIFICITY PROTEIN PHOSPHATASE"/>
    <property type="match status" value="1"/>
</dbReference>
<dbReference type="GO" id="GO:0005737">
    <property type="term" value="C:cytoplasm"/>
    <property type="evidence" value="ECO:0007669"/>
    <property type="project" value="TreeGrafter"/>
</dbReference>
<dbReference type="InterPro" id="IPR020422">
    <property type="entry name" value="TYR_PHOSPHATASE_DUAL_dom"/>
</dbReference>
<comment type="similarity">
    <text evidence="1 3">Belongs to the protein-tyrosine phosphatase family. Non-receptor class dual specificity subfamily.</text>
</comment>
<feature type="domain" description="Tyrosine specific protein phosphatases" evidence="5">
    <location>
        <begin position="97"/>
        <end position="156"/>
    </location>
</feature>
<evidence type="ECO:0000256" key="1">
    <source>
        <dbReference type="ARBA" id="ARBA00008601"/>
    </source>
</evidence>
<dbReference type="Pfam" id="PF00782">
    <property type="entry name" value="DSPc"/>
    <property type="match status" value="1"/>
</dbReference>
<dbReference type="EMBL" id="JANPWB010000010">
    <property type="protein sequence ID" value="KAJ1144448.1"/>
    <property type="molecule type" value="Genomic_DNA"/>
</dbReference>